<keyword evidence="3" id="KW-1185">Reference proteome</keyword>
<reference evidence="2 3" key="1">
    <citation type="submission" date="2009-02" db="EMBL/GenBank/DDBJ databases">
        <title>Annotation of Streptomyces hygroscopicus strain ATCC 53653.</title>
        <authorList>
            <consortium name="The Broad Institute Genome Sequencing Platform"/>
            <consortium name="Broad Institute Microbial Sequencing Center"/>
            <person name="Fischbach M."/>
            <person name="Godfrey P."/>
            <person name="Ward D."/>
            <person name="Young S."/>
            <person name="Zeng Q."/>
            <person name="Koehrsen M."/>
            <person name="Alvarado L."/>
            <person name="Berlin A.M."/>
            <person name="Bochicchio J."/>
            <person name="Borenstein D."/>
            <person name="Chapman S.B."/>
            <person name="Chen Z."/>
            <person name="Engels R."/>
            <person name="Freedman E."/>
            <person name="Gellesch M."/>
            <person name="Goldberg J."/>
            <person name="Griggs A."/>
            <person name="Gujja S."/>
            <person name="Heilman E.R."/>
            <person name="Heiman D.I."/>
            <person name="Hepburn T.A."/>
            <person name="Howarth C."/>
            <person name="Jen D."/>
            <person name="Larson L."/>
            <person name="Lewis B."/>
            <person name="Mehta T."/>
            <person name="Park D."/>
            <person name="Pearson M."/>
            <person name="Richards J."/>
            <person name="Roberts A."/>
            <person name="Saif S."/>
            <person name="Shea T.D."/>
            <person name="Shenoy N."/>
            <person name="Sisk P."/>
            <person name="Stolte C."/>
            <person name="Sykes S.N."/>
            <person name="Thomson T."/>
            <person name="Walk T."/>
            <person name="White J."/>
            <person name="Yandava C."/>
            <person name="Straight P."/>
            <person name="Clardy J."/>
            <person name="Hung D."/>
            <person name="Kolter R."/>
            <person name="Mekalanos J."/>
            <person name="Walker S."/>
            <person name="Walsh C.T."/>
            <person name="Wieland-Brown L.C."/>
            <person name="Haas B."/>
            <person name="Nusbaum C."/>
            <person name="Birren B."/>
        </authorList>
    </citation>
    <scope>NUCLEOTIDE SEQUENCE [LARGE SCALE GENOMIC DNA]</scope>
    <source>
        <strain evidence="2 3">ATCC 53653</strain>
    </source>
</reference>
<dbReference type="GO" id="GO:0003677">
    <property type="term" value="F:DNA binding"/>
    <property type="evidence" value="ECO:0007669"/>
    <property type="project" value="InterPro"/>
</dbReference>
<evidence type="ECO:0000313" key="3">
    <source>
        <dbReference type="Proteomes" id="UP000003963"/>
    </source>
</evidence>
<dbReference type="Proteomes" id="UP000003963">
    <property type="component" value="Unassembled WGS sequence"/>
</dbReference>
<dbReference type="EMBL" id="GG657754">
    <property type="protein sequence ID" value="EFL24956.1"/>
    <property type="molecule type" value="Genomic_DNA"/>
</dbReference>
<organism evidence="2 3">
    <name type="scientific">Streptomyces himastatinicus ATCC 53653</name>
    <dbReference type="NCBI Taxonomy" id="457427"/>
    <lineage>
        <taxon>Bacteria</taxon>
        <taxon>Bacillati</taxon>
        <taxon>Actinomycetota</taxon>
        <taxon>Actinomycetes</taxon>
        <taxon>Kitasatosporales</taxon>
        <taxon>Streptomycetaceae</taxon>
        <taxon>Streptomyces</taxon>
        <taxon>Streptomyces violaceusniger group</taxon>
    </lineage>
</organism>
<dbReference type="InterPro" id="IPR043917">
    <property type="entry name" value="DUF5753"/>
</dbReference>
<dbReference type="Pfam" id="PF13560">
    <property type="entry name" value="HTH_31"/>
    <property type="match status" value="1"/>
</dbReference>
<dbReference type="PROSITE" id="PS50943">
    <property type="entry name" value="HTH_CROC1"/>
    <property type="match status" value="1"/>
</dbReference>
<dbReference type="InterPro" id="IPR001387">
    <property type="entry name" value="Cro/C1-type_HTH"/>
</dbReference>
<name>D9WBK0_9ACTN</name>
<dbReference type="CDD" id="cd00093">
    <property type="entry name" value="HTH_XRE"/>
    <property type="match status" value="1"/>
</dbReference>
<dbReference type="STRING" id="457427.SSOG_04670"/>
<dbReference type="Pfam" id="PF19054">
    <property type="entry name" value="DUF5753"/>
    <property type="match status" value="1"/>
</dbReference>
<dbReference type="InterPro" id="IPR010982">
    <property type="entry name" value="Lambda_DNA-bd_dom_sf"/>
</dbReference>
<sequence>MGGYLFTNGARVSPRPDDPIPLFDPGRLADVRPTAAGLLLGGALRQRRDQCGIAMKIAAKAINASVSKVSRLERAESPPDLRDVEKLAATYKVSAEDRAQLEVLARRAVEAEWFEPFLDFTPVWMHRLMGLEAECAQLMTYEMKIVPGLLQTDDYARQIISNGLPVSGADQVEPRVRLRQERQKRFFGQNQPPQAIFLLDESIIFRQVGSPKTMSGQLLKLLNLVDVPEVSIRFVPFDSTVVSNHASMTHLVFGTGGLPPMVYIEGNDDATYHSKAEDVERHVELMLRLSAEAAASRRESRSMLQRALERFSD</sequence>
<accession>D9WBK0</accession>
<proteinExistence type="predicted"/>
<evidence type="ECO:0000313" key="2">
    <source>
        <dbReference type="EMBL" id="EFL24956.1"/>
    </source>
</evidence>
<dbReference type="RefSeq" id="WP_009716760.1">
    <property type="nucleotide sequence ID" value="NZ_GG657754.1"/>
</dbReference>
<dbReference type="SMART" id="SM00530">
    <property type="entry name" value="HTH_XRE"/>
    <property type="match status" value="1"/>
</dbReference>
<feature type="domain" description="HTH cro/C1-type" evidence="1">
    <location>
        <begin position="44"/>
        <end position="98"/>
    </location>
</feature>
<evidence type="ECO:0000259" key="1">
    <source>
        <dbReference type="PROSITE" id="PS50943"/>
    </source>
</evidence>
<dbReference type="Gene3D" id="1.10.260.40">
    <property type="entry name" value="lambda repressor-like DNA-binding domains"/>
    <property type="match status" value="1"/>
</dbReference>
<dbReference type="AlphaFoldDB" id="D9WBK0"/>
<dbReference type="HOGENOM" id="CLU_055817_1_1_11"/>
<protein>
    <submittedName>
        <fullName evidence="2">Xre family toxin-antitoxin system, antitoxin component</fullName>
    </submittedName>
</protein>
<dbReference type="SUPFAM" id="SSF47413">
    <property type="entry name" value="lambda repressor-like DNA-binding domains"/>
    <property type="match status" value="1"/>
</dbReference>
<dbReference type="OrthoDB" id="4081351at2"/>
<gene>
    <name evidence="2" type="ORF">SSOG_04670</name>
</gene>